<dbReference type="Proteomes" id="UP000295517">
    <property type="component" value="Chromosome"/>
</dbReference>
<gene>
    <name evidence="2" type="ORF">E3983_10175</name>
</gene>
<dbReference type="Pfam" id="PF20066">
    <property type="entry name" value="Glyoxalase_8"/>
    <property type="match status" value="1"/>
</dbReference>
<evidence type="ECO:0000313" key="2">
    <source>
        <dbReference type="EMBL" id="QBR84699.1"/>
    </source>
</evidence>
<dbReference type="EMBL" id="CP038254">
    <property type="protein sequence ID" value="QBR84699.1"/>
    <property type="molecule type" value="Genomic_DNA"/>
</dbReference>
<proteinExistence type="predicted"/>
<sequence length="269" mass="30483">MVTLPQVKKQASILKDFLNKQNNSITHSSCLEAISKIHGFPNWNTASALIEKQSNNQTNISNYPFHPDIMDGMMHAFFGYDESPLMLKYIYSDANEITGVQLTLKTPSQPGSQTEFFITGRLKNEAKLTENGSKEHFHLIGMQLVSKIQELAPIIYQEENEPIKYPGGLTQTNILKAVLSNRNKENHRAKVKLNYKDRALQNKLRIVEKYLSDLPEVHNPLVFAKNISAFINAFFDSEFQVKCTTKHIEVEKNEKCIAIITGGNAEDII</sequence>
<evidence type="ECO:0000313" key="3">
    <source>
        <dbReference type="Proteomes" id="UP000295517"/>
    </source>
</evidence>
<name>A0AAX1EIR5_9GAMM</name>
<reference evidence="2 3" key="1">
    <citation type="submission" date="2019-03" db="EMBL/GenBank/DDBJ databases">
        <title>Diverse conjugative elements silence natural transformation in Legionella species.</title>
        <authorList>
            <person name="Durieux I."/>
            <person name="Ginevra C."/>
            <person name="Attaiech L."/>
            <person name="Picq K."/>
            <person name="Juan P.A."/>
            <person name="Jarraud S."/>
            <person name="Charpentier X."/>
        </authorList>
    </citation>
    <scope>NUCLEOTIDE SEQUENCE [LARGE SCALE GENOMIC DNA]</scope>
    <source>
        <strain evidence="2 3">HL-0427-4011</strain>
    </source>
</reference>
<dbReference type="InterPro" id="IPR045517">
    <property type="entry name" value="Glyoxalase_8"/>
</dbReference>
<feature type="domain" description="Glyoxalase-related protein" evidence="1">
    <location>
        <begin position="3"/>
        <end position="58"/>
    </location>
</feature>
<protein>
    <recommendedName>
        <fullName evidence="1">Glyoxalase-related protein domain-containing protein</fullName>
    </recommendedName>
</protein>
<organism evidence="2 3">
    <name type="scientific">Legionella israelensis</name>
    <dbReference type="NCBI Taxonomy" id="454"/>
    <lineage>
        <taxon>Bacteria</taxon>
        <taxon>Pseudomonadati</taxon>
        <taxon>Pseudomonadota</taxon>
        <taxon>Gammaproteobacteria</taxon>
        <taxon>Legionellales</taxon>
        <taxon>Legionellaceae</taxon>
        <taxon>Legionella</taxon>
    </lineage>
</organism>
<dbReference type="RefSeq" id="WP_135060885.1">
    <property type="nucleotide sequence ID" value="NZ_CP038254.1"/>
</dbReference>
<dbReference type="AlphaFoldDB" id="A0AAX1EIR5"/>
<accession>A0AAX1EIR5</accession>
<evidence type="ECO:0000259" key="1">
    <source>
        <dbReference type="Pfam" id="PF20066"/>
    </source>
</evidence>